<dbReference type="PANTHER" id="PTHR24031">
    <property type="entry name" value="RNA HELICASE"/>
    <property type="match status" value="1"/>
</dbReference>
<dbReference type="InterPro" id="IPR014001">
    <property type="entry name" value="Helicase_ATP-bd"/>
</dbReference>
<protein>
    <recommendedName>
        <fullName evidence="8">ATP-dependent RNA helicase</fullName>
        <ecNumber evidence="8">3.6.4.13</ecNumber>
    </recommendedName>
</protein>
<evidence type="ECO:0000256" key="6">
    <source>
        <dbReference type="PROSITE-ProRule" id="PRU00552"/>
    </source>
</evidence>
<feature type="short sequence motif" description="Q motif" evidence="6">
    <location>
        <begin position="4"/>
        <end position="32"/>
    </location>
</feature>
<dbReference type="PROSITE" id="PS51194">
    <property type="entry name" value="HELICASE_CTER"/>
    <property type="match status" value="1"/>
</dbReference>
<evidence type="ECO:0000259" key="12">
    <source>
        <dbReference type="PROSITE" id="PS51195"/>
    </source>
</evidence>
<dbReference type="Proteomes" id="UP001174909">
    <property type="component" value="Unassembled WGS sequence"/>
</dbReference>
<accession>A0AA35S4G1</accession>
<keyword evidence="3 7" id="KW-0347">Helicase</keyword>
<dbReference type="InterPro" id="IPR001650">
    <property type="entry name" value="Helicase_C-like"/>
</dbReference>
<evidence type="ECO:0000256" key="8">
    <source>
        <dbReference type="RuleBase" id="RU365068"/>
    </source>
</evidence>
<dbReference type="Pfam" id="PF00270">
    <property type="entry name" value="DEAD"/>
    <property type="match status" value="1"/>
</dbReference>
<evidence type="ECO:0000313" key="14">
    <source>
        <dbReference type="Proteomes" id="UP001174909"/>
    </source>
</evidence>
<dbReference type="InterPro" id="IPR000629">
    <property type="entry name" value="RNA-helicase_DEAD-box_CS"/>
</dbReference>
<dbReference type="Gene3D" id="3.40.50.300">
    <property type="entry name" value="P-loop containing nucleotide triphosphate hydrolases"/>
    <property type="match status" value="2"/>
</dbReference>
<keyword evidence="5 8" id="KW-0694">RNA-binding</keyword>
<organism evidence="13 14">
    <name type="scientific">Geodia barretti</name>
    <name type="common">Barrett's horny sponge</name>
    <dbReference type="NCBI Taxonomy" id="519541"/>
    <lineage>
        <taxon>Eukaryota</taxon>
        <taxon>Metazoa</taxon>
        <taxon>Porifera</taxon>
        <taxon>Demospongiae</taxon>
        <taxon>Heteroscleromorpha</taxon>
        <taxon>Tetractinellida</taxon>
        <taxon>Astrophorina</taxon>
        <taxon>Geodiidae</taxon>
        <taxon>Geodia</taxon>
    </lineage>
</organism>
<dbReference type="InterPro" id="IPR025313">
    <property type="entry name" value="SPB4-like_CTE"/>
</dbReference>
<gene>
    <name evidence="13" type="ORF">GBAR_LOCUS13605</name>
</gene>
<dbReference type="EMBL" id="CASHTH010002001">
    <property type="protein sequence ID" value="CAI8023270.1"/>
    <property type="molecule type" value="Genomic_DNA"/>
</dbReference>
<feature type="domain" description="Helicase C-terminal" evidence="11">
    <location>
        <begin position="275"/>
        <end position="427"/>
    </location>
</feature>
<comment type="domain">
    <text evidence="8">The Q motif is unique to and characteristic of the DEAD box family of RNA helicases and controls ATP binding and hydrolysis.</text>
</comment>
<dbReference type="Pfam" id="PF13959">
    <property type="entry name" value="CTE_SPB4"/>
    <property type="match status" value="1"/>
</dbReference>
<dbReference type="InterPro" id="IPR011545">
    <property type="entry name" value="DEAD/DEAH_box_helicase_dom"/>
</dbReference>
<feature type="domain" description="Helicase ATP-binding" evidence="10">
    <location>
        <begin position="35"/>
        <end position="214"/>
    </location>
</feature>
<dbReference type="EC" id="3.6.4.13" evidence="8"/>
<evidence type="ECO:0000256" key="3">
    <source>
        <dbReference type="ARBA" id="ARBA00022806"/>
    </source>
</evidence>
<evidence type="ECO:0000259" key="11">
    <source>
        <dbReference type="PROSITE" id="PS51194"/>
    </source>
</evidence>
<dbReference type="GO" id="GO:0003723">
    <property type="term" value="F:RNA binding"/>
    <property type="evidence" value="ECO:0007669"/>
    <property type="project" value="UniProtKB-UniRule"/>
</dbReference>
<dbReference type="AlphaFoldDB" id="A0AA35S4G1"/>
<dbReference type="PROSITE" id="PS00039">
    <property type="entry name" value="DEAD_ATP_HELICASE"/>
    <property type="match status" value="1"/>
</dbReference>
<sequence length="596" mass="66028">MATWSSLRPALSSHALRVIKDMGFHSPTPVQRSTLPEFMSNKDVAVEAVTGSGKTLAFVIPVVEGLKTRQKKWTTGETGVVIITPTRELAAQVCEVCRSFLPPGLVARLIIGGRDVEQDVADVNEGASTVVVATPGRLLVLLSRNDCKLARHVQALEYLILDEADRLLELGFHQSLTSILQYLPKQRRTGLFSATLNSDVRQLVTAGLRHPVAISVREPGQDPQATPVPNTLLSYFIECGADQKLGTLVALLTALQVCTTLLGAHVTASCLHPHRARRSLSSSPPVPQSAISRPSCPGENMAPGEHCCLTLTSSLSPQLLVMALHGRMHGKRKCVFDRFSAEESGVLMCTDVAARGVDFPAVHWVLQYDPPSSANMFVHRSGRTARMGQEGHSLLFLTPSETSYVEFLRLNKGLALQSYPCPTAPCLRDRARTIICQDRALHQMGMRAFVSFVRFYYKHECKLIFQARALDLLEHARGFALLQLPKMPELKKLDTSSFDPLPVPPASDPHGWDNRKRKHGSSTLTEGGCRGRKGHSQSYVKRQNKASKTSRSRKKRPHEFEEDELEELARDARALRKFKRGKISEEELDQQLHNNR</sequence>
<feature type="region of interest" description="Disordered" evidence="9">
    <location>
        <begin position="277"/>
        <end position="296"/>
    </location>
</feature>
<dbReference type="GO" id="GO:0016787">
    <property type="term" value="F:hydrolase activity"/>
    <property type="evidence" value="ECO:0007669"/>
    <property type="project" value="UniProtKB-KW"/>
</dbReference>
<comment type="catalytic activity">
    <reaction evidence="8">
        <text>ATP + H2O = ADP + phosphate + H(+)</text>
        <dbReference type="Rhea" id="RHEA:13065"/>
        <dbReference type="ChEBI" id="CHEBI:15377"/>
        <dbReference type="ChEBI" id="CHEBI:15378"/>
        <dbReference type="ChEBI" id="CHEBI:30616"/>
        <dbReference type="ChEBI" id="CHEBI:43474"/>
        <dbReference type="ChEBI" id="CHEBI:456216"/>
        <dbReference type="EC" id="3.6.4.13"/>
    </reaction>
</comment>
<reference evidence="13" key="1">
    <citation type="submission" date="2023-03" db="EMBL/GenBank/DDBJ databases">
        <authorList>
            <person name="Steffen K."/>
            <person name="Cardenas P."/>
        </authorList>
    </citation>
    <scope>NUCLEOTIDE SEQUENCE</scope>
</reference>
<dbReference type="CDD" id="cd17960">
    <property type="entry name" value="DEADc_DDX55"/>
    <property type="match status" value="1"/>
</dbReference>
<dbReference type="CDD" id="cd18787">
    <property type="entry name" value="SF2_C_DEAD"/>
    <property type="match status" value="1"/>
</dbReference>
<evidence type="ECO:0000256" key="2">
    <source>
        <dbReference type="ARBA" id="ARBA00022801"/>
    </source>
</evidence>
<name>A0AA35S4G1_GEOBA</name>
<feature type="region of interest" description="Disordered" evidence="9">
    <location>
        <begin position="495"/>
        <end position="566"/>
    </location>
</feature>
<comment type="caution">
    <text evidence="13">The sequence shown here is derived from an EMBL/GenBank/DDBJ whole genome shotgun (WGS) entry which is preliminary data.</text>
</comment>
<proteinExistence type="inferred from homology"/>
<dbReference type="PROSITE" id="PS51195">
    <property type="entry name" value="Q_MOTIF"/>
    <property type="match status" value="1"/>
</dbReference>
<dbReference type="SMART" id="SM01178">
    <property type="entry name" value="DUF4217"/>
    <property type="match status" value="1"/>
</dbReference>
<comment type="similarity">
    <text evidence="7">Belongs to the DEAD box helicase family.</text>
</comment>
<feature type="compositionally biased region" description="Basic residues" evidence="9">
    <location>
        <begin position="542"/>
        <end position="557"/>
    </location>
</feature>
<evidence type="ECO:0000256" key="4">
    <source>
        <dbReference type="ARBA" id="ARBA00022840"/>
    </source>
</evidence>
<feature type="domain" description="DEAD-box RNA helicase Q" evidence="12">
    <location>
        <begin position="4"/>
        <end position="32"/>
    </location>
</feature>
<dbReference type="InterPro" id="IPR014014">
    <property type="entry name" value="RNA_helicase_DEAD_Q_motif"/>
</dbReference>
<keyword evidence="14" id="KW-1185">Reference proteome</keyword>
<dbReference type="GO" id="GO:0005524">
    <property type="term" value="F:ATP binding"/>
    <property type="evidence" value="ECO:0007669"/>
    <property type="project" value="UniProtKB-UniRule"/>
</dbReference>
<comment type="function">
    <text evidence="8">RNA helicase.</text>
</comment>
<evidence type="ECO:0000256" key="1">
    <source>
        <dbReference type="ARBA" id="ARBA00022741"/>
    </source>
</evidence>
<evidence type="ECO:0000313" key="13">
    <source>
        <dbReference type="EMBL" id="CAI8023270.1"/>
    </source>
</evidence>
<keyword evidence="2 7" id="KW-0378">Hydrolase</keyword>
<evidence type="ECO:0000256" key="5">
    <source>
        <dbReference type="ARBA" id="ARBA00022884"/>
    </source>
</evidence>
<dbReference type="SMART" id="SM00487">
    <property type="entry name" value="DEXDc"/>
    <property type="match status" value="1"/>
</dbReference>
<dbReference type="PROSITE" id="PS51192">
    <property type="entry name" value="HELICASE_ATP_BIND_1"/>
    <property type="match status" value="1"/>
</dbReference>
<evidence type="ECO:0000259" key="10">
    <source>
        <dbReference type="PROSITE" id="PS51192"/>
    </source>
</evidence>
<dbReference type="SUPFAM" id="SSF52540">
    <property type="entry name" value="P-loop containing nucleoside triphosphate hydrolases"/>
    <property type="match status" value="2"/>
</dbReference>
<dbReference type="InterPro" id="IPR027417">
    <property type="entry name" value="P-loop_NTPase"/>
</dbReference>
<keyword evidence="4 7" id="KW-0067">ATP-binding</keyword>
<evidence type="ECO:0000256" key="9">
    <source>
        <dbReference type="SAM" id="MobiDB-lite"/>
    </source>
</evidence>
<dbReference type="Pfam" id="PF00271">
    <property type="entry name" value="Helicase_C"/>
    <property type="match status" value="1"/>
</dbReference>
<dbReference type="SMART" id="SM00490">
    <property type="entry name" value="HELICc"/>
    <property type="match status" value="1"/>
</dbReference>
<evidence type="ECO:0000256" key="7">
    <source>
        <dbReference type="RuleBase" id="RU000492"/>
    </source>
</evidence>
<keyword evidence="1 7" id="KW-0547">Nucleotide-binding</keyword>
<dbReference type="GO" id="GO:0003724">
    <property type="term" value="F:RNA helicase activity"/>
    <property type="evidence" value="ECO:0007669"/>
    <property type="project" value="UniProtKB-EC"/>
</dbReference>